<dbReference type="SUPFAM" id="SSF47384">
    <property type="entry name" value="Homodimeric domain of signal transducing histidine kinase"/>
    <property type="match status" value="1"/>
</dbReference>
<comment type="caution">
    <text evidence="19">The sequence shown here is derived from an EMBL/GenBank/DDBJ whole genome shotgun (WGS) entry which is preliminary data.</text>
</comment>
<dbReference type="PANTHER" id="PTHR43065">
    <property type="entry name" value="SENSOR HISTIDINE KINASE"/>
    <property type="match status" value="1"/>
</dbReference>
<feature type="coiled-coil region" evidence="16">
    <location>
        <begin position="345"/>
        <end position="379"/>
    </location>
</feature>
<keyword evidence="5" id="KW-0997">Cell inner membrane</keyword>
<evidence type="ECO:0000256" key="13">
    <source>
        <dbReference type="ARBA" id="ARBA00023012"/>
    </source>
</evidence>
<evidence type="ECO:0000256" key="10">
    <source>
        <dbReference type="ARBA" id="ARBA00022777"/>
    </source>
</evidence>
<dbReference type="GO" id="GO:0005524">
    <property type="term" value="F:ATP binding"/>
    <property type="evidence" value="ECO:0007669"/>
    <property type="project" value="UniProtKB-KW"/>
</dbReference>
<dbReference type="SMART" id="SM00387">
    <property type="entry name" value="HATPase_c"/>
    <property type="match status" value="1"/>
</dbReference>
<dbReference type="RefSeq" id="WP_099619343.1">
    <property type="nucleotide sequence ID" value="NZ_KZ319341.1"/>
</dbReference>
<dbReference type="Pfam" id="PF02518">
    <property type="entry name" value="HATPase_c"/>
    <property type="match status" value="1"/>
</dbReference>
<feature type="transmembrane region" description="Helical" evidence="17">
    <location>
        <begin position="293"/>
        <end position="317"/>
    </location>
</feature>
<evidence type="ECO:0000256" key="12">
    <source>
        <dbReference type="ARBA" id="ARBA00022989"/>
    </source>
</evidence>
<keyword evidence="13" id="KW-0902">Two-component regulatory system</keyword>
<evidence type="ECO:0000256" key="8">
    <source>
        <dbReference type="ARBA" id="ARBA00022692"/>
    </source>
</evidence>
<organism evidence="19 20">
    <name type="scientific">Marinobacter guineae</name>
    <dbReference type="NCBI Taxonomy" id="432303"/>
    <lineage>
        <taxon>Bacteria</taxon>
        <taxon>Pseudomonadati</taxon>
        <taxon>Pseudomonadota</taxon>
        <taxon>Gammaproteobacteria</taxon>
        <taxon>Pseudomonadales</taxon>
        <taxon>Marinobacteraceae</taxon>
        <taxon>Marinobacter</taxon>
    </lineage>
</organism>
<keyword evidence="4" id="KW-1003">Cell membrane</keyword>
<proteinExistence type="predicted"/>
<evidence type="ECO:0000256" key="4">
    <source>
        <dbReference type="ARBA" id="ARBA00022475"/>
    </source>
</evidence>
<keyword evidence="8 17" id="KW-0812">Transmembrane</keyword>
<protein>
    <recommendedName>
        <fullName evidence="15">C4-dicarboxylate transport sensor protein DctB</fullName>
        <ecNumber evidence="3">2.7.13.3</ecNumber>
    </recommendedName>
</protein>
<dbReference type="EC" id="2.7.13.3" evidence="3"/>
<evidence type="ECO:0000256" key="5">
    <source>
        <dbReference type="ARBA" id="ARBA00022519"/>
    </source>
</evidence>
<evidence type="ECO:0000256" key="2">
    <source>
        <dbReference type="ARBA" id="ARBA00004429"/>
    </source>
</evidence>
<dbReference type="SUPFAM" id="SSF103190">
    <property type="entry name" value="Sensory domain-like"/>
    <property type="match status" value="1"/>
</dbReference>
<evidence type="ECO:0000256" key="7">
    <source>
        <dbReference type="ARBA" id="ARBA00022679"/>
    </source>
</evidence>
<keyword evidence="7" id="KW-0808">Transferase</keyword>
<evidence type="ECO:0000259" key="18">
    <source>
        <dbReference type="PROSITE" id="PS50109"/>
    </source>
</evidence>
<comment type="subcellular location">
    <subcellularLocation>
        <location evidence="2">Cell inner membrane</location>
        <topology evidence="2">Multi-pass membrane protein</topology>
    </subcellularLocation>
</comment>
<dbReference type="EMBL" id="NTFI01000005">
    <property type="protein sequence ID" value="PHQ24565.1"/>
    <property type="molecule type" value="Genomic_DNA"/>
</dbReference>
<dbReference type="GO" id="GO:0000155">
    <property type="term" value="F:phosphorelay sensor kinase activity"/>
    <property type="evidence" value="ECO:0007669"/>
    <property type="project" value="InterPro"/>
</dbReference>
<comment type="catalytic activity">
    <reaction evidence="1">
        <text>ATP + protein L-histidine = ADP + protein N-phospho-L-histidine.</text>
        <dbReference type="EC" id="2.7.13.3"/>
    </reaction>
</comment>
<dbReference type="InterPro" id="IPR004358">
    <property type="entry name" value="Sig_transdc_His_kin-like_C"/>
</dbReference>
<dbReference type="InterPro" id="IPR029151">
    <property type="entry name" value="Sensor-like_sf"/>
</dbReference>
<evidence type="ECO:0000256" key="17">
    <source>
        <dbReference type="SAM" id="Phobius"/>
    </source>
</evidence>
<evidence type="ECO:0000256" key="6">
    <source>
        <dbReference type="ARBA" id="ARBA00022553"/>
    </source>
</evidence>
<gene>
    <name evidence="19" type="ORF">CLH62_16865</name>
</gene>
<accession>A0A2G1VCT6</accession>
<dbReference type="PRINTS" id="PR00344">
    <property type="entry name" value="BCTRLSENSOR"/>
</dbReference>
<dbReference type="SUPFAM" id="SSF55874">
    <property type="entry name" value="ATPase domain of HSP90 chaperone/DNA topoisomerase II/histidine kinase"/>
    <property type="match status" value="1"/>
</dbReference>
<dbReference type="InterPro" id="IPR017055">
    <property type="entry name" value="Sig_transdc_His_kinase_DctB"/>
</dbReference>
<evidence type="ECO:0000256" key="14">
    <source>
        <dbReference type="ARBA" id="ARBA00023136"/>
    </source>
</evidence>
<name>A0A2G1VCT6_9GAMM</name>
<evidence type="ECO:0000256" key="16">
    <source>
        <dbReference type="SAM" id="Coils"/>
    </source>
</evidence>
<keyword evidence="12 17" id="KW-1133">Transmembrane helix</keyword>
<evidence type="ECO:0000256" key="15">
    <source>
        <dbReference type="ARBA" id="ARBA00073143"/>
    </source>
</evidence>
<dbReference type="CDD" id="cd00082">
    <property type="entry name" value="HisKA"/>
    <property type="match status" value="1"/>
</dbReference>
<evidence type="ECO:0000256" key="3">
    <source>
        <dbReference type="ARBA" id="ARBA00012438"/>
    </source>
</evidence>
<evidence type="ECO:0000313" key="20">
    <source>
        <dbReference type="Proteomes" id="UP000229044"/>
    </source>
</evidence>
<dbReference type="FunFam" id="1.10.287.130:FF:000049">
    <property type="entry name" value="C4-dicarboxylate transport sensor protein DctB"/>
    <property type="match status" value="1"/>
</dbReference>
<keyword evidence="11" id="KW-0067">ATP-binding</keyword>
<keyword evidence="10 19" id="KW-0418">Kinase</keyword>
<evidence type="ECO:0000256" key="11">
    <source>
        <dbReference type="ARBA" id="ARBA00022840"/>
    </source>
</evidence>
<dbReference type="PROSITE" id="PS50109">
    <property type="entry name" value="HIS_KIN"/>
    <property type="match status" value="1"/>
</dbReference>
<keyword evidence="14 17" id="KW-0472">Membrane</keyword>
<dbReference type="Gene3D" id="3.30.565.10">
    <property type="entry name" value="Histidine kinase-like ATPase, C-terminal domain"/>
    <property type="match status" value="1"/>
</dbReference>
<keyword evidence="9" id="KW-0547">Nucleotide-binding</keyword>
<dbReference type="InterPro" id="IPR005467">
    <property type="entry name" value="His_kinase_dom"/>
</dbReference>
<dbReference type="Gene3D" id="1.10.287.130">
    <property type="match status" value="1"/>
</dbReference>
<dbReference type="AlphaFoldDB" id="A0A2G1VCT6"/>
<keyword evidence="6" id="KW-0597">Phosphoprotein</keyword>
<dbReference type="Gene3D" id="3.30.450.20">
    <property type="entry name" value="PAS domain"/>
    <property type="match status" value="2"/>
</dbReference>
<evidence type="ECO:0000256" key="1">
    <source>
        <dbReference type="ARBA" id="ARBA00000085"/>
    </source>
</evidence>
<dbReference type="InterPro" id="IPR003661">
    <property type="entry name" value="HisK_dim/P_dom"/>
</dbReference>
<keyword evidence="20" id="KW-1185">Reference proteome</keyword>
<dbReference type="Proteomes" id="UP000229044">
    <property type="component" value="Unassembled WGS sequence"/>
</dbReference>
<dbReference type="GO" id="GO:0005886">
    <property type="term" value="C:plasma membrane"/>
    <property type="evidence" value="ECO:0007669"/>
    <property type="project" value="UniProtKB-SubCell"/>
</dbReference>
<reference evidence="19 20" key="1">
    <citation type="submission" date="2017-09" db="EMBL/GenBank/DDBJ databases">
        <title>The draft genome sequences of Marinobacter guineae M3B.</title>
        <authorList>
            <person name="Cao J."/>
        </authorList>
    </citation>
    <scope>NUCLEOTIDE SEQUENCE [LARGE SCALE GENOMIC DNA]</scope>
    <source>
        <strain evidence="19 20">M3B</strain>
    </source>
</reference>
<feature type="domain" description="Histidine kinase" evidence="18">
    <location>
        <begin position="388"/>
        <end position="601"/>
    </location>
</feature>
<keyword evidence="16" id="KW-0175">Coiled coil</keyword>
<dbReference type="PANTHER" id="PTHR43065:SF46">
    <property type="entry name" value="C4-DICARBOXYLATE TRANSPORT SENSOR PROTEIN DCTB"/>
    <property type="match status" value="1"/>
</dbReference>
<dbReference type="OrthoDB" id="7052769at2"/>
<evidence type="ECO:0000256" key="9">
    <source>
        <dbReference type="ARBA" id="ARBA00022741"/>
    </source>
</evidence>
<dbReference type="Pfam" id="PF00512">
    <property type="entry name" value="HisKA"/>
    <property type="match status" value="1"/>
</dbReference>
<evidence type="ECO:0000313" key="19">
    <source>
        <dbReference type="EMBL" id="PHQ24565.1"/>
    </source>
</evidence>
<dbReference type="InterPro" id="IPR036097">
    <property type="entry name" value="HisK_dim/P_sf"/>
</dbReference>
<dbReference type="SMART" id="SM00388">
    <property type="entry name" value="HisKA"/>
    <property type="match status" value="1"/>
</dbReference>
<dbReference type="InterPro" id="IPR003594">
    <property type="entry name" value="HATPase_dom"/>
</dbReference>
<sequence>MSYRIGAFVIFCLTLLVSGTLGGWVGYRQVEQESLEESFRYRQLVANELNRYLPIPELMAEHPLLEKALINPDDPGVILQANEEMQRMATIVGSSDVYLMDVTGMTIAANNYLQEDSFVGSNYAFRPYFSEALATRDSAIYFALGLMSNVRGLYFSHPVLNSQGVVLGVIAVKVLVHELESQWHRPASLSEAEMVVLDRAGISFLASKPRWLYRDFEPYSGTTPEAESYQRYPDRDLTPINMGRLGRPWGVSDRSEKIHLVGSDAGGNYLSVRTDLPRLDWTLQVMVSTRSVIWTRLAFLVGGAALFFGGLLTWLYLRERYRREAELALRGEQLERRVAERTADLESSNRKLLEEIRERERTQSELRETQQELIQAAKLAVLGQMSAGLNHEMNQPLTAIQTYARNSRRFLEKGAQDMVDANLSEIIALCDKMAELTRQFKVFARKSEGPPAVVDLRQPVDASLKIIAAQTSSADIDIQWNRPEHPVMCHGDLIRIEQVMVNLMANAVQAVEESQHPQVRIDIEETDDCWKCLVRDNGPGLQGNTEQIFEPFFTTKSVKQGLGLGLSISRQIVDALGGSLTGRNRIDGPGAEFVLTLRKREATE</sequence>
<dbReference type="InterPro" id="IPR036890">
    <property type="entry name" value="HATPase_C_sf"/>
</dbReference>
<dbReference type="PIRSF" id="PIRSF036431">
    <property type="entry name" value="STHK_DctB"/>
    <property type="match status" value="1"/>
</dbReference>